<dbReference type="Proteomes" id="UP001500840">
    <property type="component" value="Unassembled WGS sequence"/>
</dbReference>
<gene>
    <name evidence="2" type="ORF">GCM10023156_49890</name>
</gene>
<dbReference type="InterPro" id="IPR032854">
    <property type="entry name" value="ALKBH3"/>
</dbReference>
<dbReference type="InterPro" id="IPR005123">
    <property type="entry name" value="Oxoglu/Fe-dep_dioxygenase_dom"/>
</dbReference>
<dbReference type="Pfam" id="PF13532">
    <property type="entry name" value="2OG-FeII_Oxy_2"/>
    <property type="match status" value="1"/>
</dbReference>
<reference evidence="3" key="1">
    <citation type="journal article" date="2019" name="Int. J. Syst. Evol. Microbiol.">
        <title>The Global Catalogue of Microorganisms (GCM) 10K type strain sequencing project: providing services to taxonomists for standard genome sequencing and annotation.</title>
        <authorList>
            <consortium name="The Broad Institute Genomics Platform"/>
            <consortium name="The Broad Institute Genome Sequencing Center for Infectious Disease"/>
            <person name="Wu L."/>
            <person name="Ma J."/>
        </authorList>
    </citation>
    <scope>NUCLEOTIDE SEQUENCE [LARGE SCALE GENOMIC DNA]</scope>
    <source>
        <strain evidence="3">JCM 17759</strain>
    </source>
</reference>
<protein>
    <submittedName>
        <fullName evidence="2">Alpha-ketoglutarate-dependent dioxygenase AlkB</fullName>
    </submittedName>
</protein>
<evidence type="ECO:0000313" key="2">
    <source>
        <dbReference type="EMBL" id="GAA4463988.1"/>
    </source>
</evidence>
<proteinExistence type="predicted"/>
<sequence>METIELADGGTLMYEHAFIPPSVADRYFVALRDECVWEQKPALFGHMQPRLTASYGEAGIVYRYSGLNNVALPWTDTMLEIKQQLEAVQGTYNYCLLNRYRDGADSMGWHADDEPEMGDVIGSISFGATRTFRIRHNQSKETMSFPAGHGTLIIMAGAMQQFWKHHIPKTAVKVGERINMTFRHIKTNH</sequence>
<name>A0ABP8NDA4_9BACT</name>
<dbReference type="PANTHER" id="PTHR31212">
    <property type="entry name" value="ALPHA-KETOGLUTARATE-DEPENDENT DIOXYGENASE ALKB HOMOLOG 3"/>
    <property type="match status" value="1"/>
</dbReference>
<dbReference type="GO" id="GO:0051213">
    <property type="term" value="F:dioxygenase activity"/>
    <property type="evidence" value="ECO:0007669"/>
    <property type="project" value="UniProtKB-KW"/>
</dbReference>
<dbReference type="PROSITE" id="PS51471">
    <property type="entry name" value="FE2OG_OXY"/>
    <property type="match status" value="1"/>
</dbReference>
<dbReference type="Gene3D" id="2.60.120.590">
    <property type="entry name" value="Alpha-ketoglutarate-dependent dioxygenase AlkB-like"/>
    <property type="match status" value="1"/>
</dbReference>
<dbReference type="SUPFAM" id="SSF51197">
    <property type="entry name" value="Clavaminate synthase-like"/>
    <property type="match status" value="1"/>
</dbReference>
<accession>A0ABP8NDA4</accession>
<organism evidence="2 3">
    <name type="scientific">Novipirellula rosea</name>
    <dbReference type="NCBI Taxonomy" id="1031540"/>
    <lineage>
        <taxon>Bacteria</taxon>
        <taxon>Pseudomonadati</taxon>
        <taxon>Planctomycetota</taxon>
        <taxon>Planctomycetia</taxon>
        <taxon>Pirellulales</taxon>
        <taxon>Pirellulaceae</taxon>
        <taxon>Novipirellula</taxon>
    </lineage>
</organism>
<comment type="caution">
    <text evidence="2">The sequence shown here is derived from an EMBL/GenBank/DDBJ whole genome shotgun (WGS) entry which is preliminary data.</text>
</comment>
<keyword evidence="2" id="KW-0223">Dioxygenase</keyword>
<feature type="domain" description="Fe2OG dioxygenase" evidence="1">
    <location>
        <begin position="91"/>
        <end position="186"/>
    </location>
</feature>
<dbReference type="InterPro" id="IPR037151">
    <property type="entry name" value="AlkB-like_sf"/>
</dbReference>
<evidence type="ECO:0000259" key="1">
    <source>
        <dbReference type="PROSITE" id="PS51471"/>
    </source>
</evidence>
<dbReference type="InterPro" id="IPR027450">
    <property type="entry name" value="AlkB-like"/>
</dbReference>
<keyword evidence="2" id="KW-0560">Oxidoreductase</keyword>
<dbReference type="RefSeq" id="WP_345326502.1">
    <property type="nucleotide sequence ID" value="NZ_BAABGA010000067.1"/>
</dbReference>
<keyword evidence="3" id="KW-1185">Reference proteome</keyword>
<dbReference type="PANTHER" id="PTHR31212:SF4">
    <property type="entry name" value="ALPHA-KETOGLUTARATE-DEPENDENT DIOXYGENASE ALKB HOMOLOG 3"/>
    <property type="match status" value="1"/>
</dbReference>
<evidence type="ECO:0000313" key="3">
    <source>
        <dbReference type="Proteomes" id="UP001500840"/>
    </source>
</evidence>
<dbReference type="EMBL" id="BAABGA010000067">
    <property type="protein sequence ID" value="GAA4463988.1"/>
    <property type="molecule type" value="Genomic_DNA"/>
</dbReference>